<reference evidence="2 3" key="1">
    <citation type="submission" date="2021-03" db="EMBL/GenBank/DDBJ databases">
        <title>Complete genome sequence of Streptomyces cyanogenus S136, producer of anticancer angucycline landomycin A.</title>
        <authorList>
            <person name="Hrab P."/>
            <person name="Ruckert C."/>
            <person name="Busche T."/>
            <person name="Ostash I."/>
            <person name="Kalinowski J."/>
            <person name="Fedorenko V."/>
            <person name="Yushchuk O."/>
            <person name="Ostash B."/>
        </authorList>
    </citation>
    <scope>NUCLEOTIDE SEQUENCE [LARGE SCALE GENOMIC DNA]</scope>
    <source>
        <strain evidence="2 3">S136</strain>
    </source>
</reference>
<organism evidence="2 3">
    <name type="scientific">Streptomyces cyanogenus</name>
    <dbReference type="NCBI Taxonomy" id="80860"/>
    <lineage>
        <taxon>Bacteria</taxon>
        <taxon>Bacillati</taxon>
        <taxon>Actinomycetota</taxon>
        <taxon>Actinomycetes</taxon>
        <taxon>Kitasatosporales</taxon>
        <taxon>Streptomycetaceae</taxon>
        <taxon>Streptomyces</taxon>
    </lineage>
</organism>
<proteinExistence type="predicted"/>
<gene>
    <name evidence="2" type="ORF">S1361_12640</name>
</gene>
<feature type="region of interest" description="Disordered" evidence="1">
    <location>
        <begin position="1"/>
        <end position="59"/>
    </location>
</feature>
<feature type="compositionally biased region" description="Basic and acidic residues" evidence="1">
    <location>
        <begin position="35"/>
        <end position="47"/>
    </location>
</feature>
<keyword evidence="3" id="KW-1185">Reference proteome</keyword>
<evidence type="ECO:0000313" key="2">
    <source>
        <dbReference type="EMBL" id="QTD98201.1"/>
    </source>
</evidence>
<name>A0ABX7TNK9_STRCY</name>
<protein>
    <submittedName>
        <fullName evidence="2">Uncharacterized protein</fullName>
    </submittedName>
</protein>
<evidence type="ECO:0000256" key="1">
    <source>
        <dbReference type="SAM" id="MobiDB-lite"/>
    </source>
</evidence>
<evidence type="ECO:0000313" key="3">
    <source>
        <dbReference type="Proteomes" id="UP000663908"/>
    </source>
</evidence>
<feature type="compositionally biased region" description="Polar residues" evidence="1">
    <location>
        <begin position="18"/>
        <end position="31"/>
    </location>
</feature>
<dbReference type="Proteomes" id="UP000663908">
    <property type="component" value="Chromosome"/>
</dbReference>
<sequence length="68" mass="8046">MQTMRRLCSTDERPPGSMSCSNEPDSSTQQRLYRLRPEGPVDERLREPAGPQRRQAHPLFRFVCHHRR</sequence>
<dbReference type="EMBL" id="CP071839">
    <property type="protein sequence ID" value="QTD98201.1"/>
    <property type="molecule type" value="Genomic_DNA"/>
</dbReference>
<accession>A0ABX7TNK9</accession>